<dbReference type="InterPro" id="IPR003661">
    <property type="entry name" value="HisK_dim/P_dom"/>
</dbReference>
<dbReference type="SMART" id="SM00448">
    <property type="entry name" value="REC"/>
    <property type="match status" value="1"/>
</dbReference>
<keyword evidence="13" id="KW-1133">Transmembrane helix</keyword>
<keyword evidence="6" id="KW-0418">Kinase</keyword>
<dbReference type="SMART" id="SM00388">
    <property type="entry name" value="HisKA"/>
    <property type="match status" value="1"/>
</dbReference>
<evidence type="ECO:0000256" key="7">
    <source>
        <dbReference type="ARBA" id="ARBA00022840"/>
    </source>
</evidence>
<dbReference type="EMBL" id="CP050831">
    <property type="protein sequence ID" value="QIU93415.1"/>
    <property type="molecule type" value="Genomic_DNA"/>
</dbReference>
<dbReference type="InterPro" id="IPR015943">
    <property type="entry name" value="WD40/YVTN_repeat-like_dom_sf"/>
</dbReference>
<dbReference type="InterPro" id="IPR011110">
    <property type="entry name" value="Reg_prop"/>
</dbReference>
<dbReference type="PANTHER" id="PTHR43547:SF2">
    <property type="entry name" value="HYBRID SIGNAL TRANSDUCTION HISTIDINE KINASE C"/>
    <property type="match status" value="1"/>
</dbReference>
<dbReference type="GO" id="GO:0000155">
    <property type="term" value="F:phosphorelay sensor kinase activity"/>
    <property type="evidence" value="ECO:0007669"/>
    <property type="project" value="InterPro"/>
</dbReference>
<dbReference type="InterPro" id="IPR004358">
    <property type="entry name" value="Sig_transdc_His_kin-like_C"/>
</dbReference>
<dbReference type="KEGG" id="bfc:BacF7301_04265"/>
<dbReference type="InterPro" id="IPR011123">
    <property type="entry name" value="Y_Y_Y"/>
</dbReference>
<keyword evidence="4" id="KW-0808">Transferase</keyword>
<evidence type="ECO:0000256" key="6">
    <source>
        <dbReference type="ARBA" id="ARBA00022777"/>
    </source>
</evidence>
<dbReference type="GO" id="GO:0005524">
    <property type="term" value="F:ATP binding"/>
    <property type="evidence" value="ECO:0007669"/>
    <property type="project" value="UniProtKB-KW"/>
</dbReference>
<dbReference type="SMART" id="SM00387">
    <property type="entry name" value="HATPase_c"/>
    <property type="match status" value="1"/>
</dbReference>
<evidence type="ECO:0000256" key="5">
    <source>
        <dbReference type="ARBA" id="ARBA00022741"/>
    </source>
</evidence>
<comment type="catalytic activity">
    <reaction evidence="1">
        <text>ATP + protein L-histidine = ADP + protein N-phospho-L-histidine.</text>
        <dbReference type="EC" id="2.7.13.3"/>
    </reaction>
</comment>
<dbReference type="Gene3D" id="3.40.50.2300">
    <property type="match status" value="1"/>
</dbReference>
<keyword evidence="8" id="KW-0902">Two-component regulatory system</keyword>
<dbReference type="SUPFAM" id="SSF55874">
    <property type="entry name" value="ATPase domain of HSP90 chaperone/DNA topoisomerase II/histidine kinase"/>
    <property type="match status" value="1"/>
</dbReference>
<dbReference type="InterPro" id="IPR003594">
    <property type="entry name" value="HATPase_dom"/>
</dbReference>
<evidence type="ECO:0000256" key="1">
    <source>
        <dbReference type="ARBA" id="ARBA00000085"/>
    </source>
</evidence>
<dbReference type="Pfam" id="PF00072">
    <property type="entry name" value="Response_reg"/>
    <property type="match status" value="1"/>
</dbReference>
<keyword evidence="18" id="KW-1185">Reference proteome</keyword>
<dbReference type="CDD" id="cd00075">
    <property type="entry name" value="HATPase"/>
    <property type="match status" value="1"/>
</dbReference>
<evidence type="ECO:0000313" key="18">
    <source>
        <dbReference type="Proteomes" id="UP000501780"/>
    </source>
</evidence>
<evidence type="ECO:0000256" key="11">
    <source>
        <dbReference type="ARBA" id="ARBA00023163"/>
    </source>
</evidence>
<dbReference type="SMART" id="SM00342">
    <property type="entry name" value="HTH_ARAC"/>
    <property type="match status" value="1"/>
</dbReference>
<dbReference type="GO" id="GO:0003700">
    <property type="term" value="F:DNA-binding transcription factor activity"/>
    <property type="evidence" value="ECO:0007669"/>
    <property type="project" value="InterPro"/>
</dbReference>
<evidence type="ECO:0000256" key="3">
    <source>
        <dbReference type="ARBA" id="ARBA00022553"/>
    </source>
</evidence>
<dbReference type="RefSeq" id="WP_167960541.1">
    <property type="nucleotide sequence ID" value="NZ_CP050831.1"/>
</dbReference>
<keyword evidence="13" id="KW-0472">Membrane</keyword>
<dbReference type="Proteomes" id="UP000501780">
    <property type="component" value="Chromosome"/>
</dbReference>
<evidence type="ECO:0000256" key="12">
    <source>
        <dbReference type="PROSITE-ProRule" id="PRU00169"/>
    </source>
</evidence>
<dbReference type="PRINTS" id="PR00344">
    <property type="entry name" value="BCTRLSENSOR"/>
</dbReference>
<dbReference type="CDD" id="cd17574">
    <property type="entry name" value="REC_OmpR"/>
    <property type="match status" value="1"/>
</dbReference>
<dbReference type="InterPro" id="IPR011047">
    <property type="entry name" value="Quinoprotein_ADH-like_sf"/>
</dbReference>
<feature type="transmembrane region" description="Helical" evidence="13">
    <location>
        <begin position="780"/>
        <end position="802"/>
    </location>
</feature>
<feature type="domain" description="Histidine kinase" evidence="15">
    <location>
        <begin position="823"/>
        <end position="1040"/>
    </location>
</feature>
<dbReference type="Pfam" id="PF12833">
    <property type="entry name" value="HTH_18"/>
    <property type="match status" value="1"/>
</dbReference>
<feature type="domain" description="Response regulatory" evidence="16">
    <location>
        <begin position="1105"/>
        <end position="1220"/>
    </location>
</feature>
<proteinExistence type="predicted"/>
<dbReference type="CDD" id="cd00082">
    <property type="entry name" value="HisKA"/>
    <property type="match status" value="1"/>
</dbReference>
<evidence type="ECO:0000259" key="16">
    <source>
        <dbReference type="PROSITE" id="PS50110"/>
    </source>
</evidence>
<dbReference type="InterPro" id="IPR009057">
    <property type="entry name" value="Homeodomain-like_sf"/>
</dbReference>
<reference evidence="17 18" key="1">
    <citation type="submission" date="2020-03" db="EMBL/GenBank/DDBJ databases">
        <title>Genomic analysis of Bacteroides faecium CBA7301.</title>
        <authorList>
            <person name="Kim J."/>
            <person name="Roh S.W."/>
        </authorList>
    </citation>
    <scope>NUCLEOTIDE SEQUENCE [LARGE SCALE GENOMIC DNA]</scope>
    <source>
        <strain evidence="17 18">CBA7301</strain>
    </source>
</reference>
<dbReference type="Pfam" id="PF00512">
    <property type="entry name" value="HisKA"/>
    <property type="match status" value="1"/>
</dbReference>
<dbReference type="Gene3D" id="3.30.565.10">
    <property type="entry name" value="Histidine kinase-like ATPase, C-terminal domain"/>
    <property type="match status" value="1"/>
</dbReference>
<evidence type="ECO:0000313" key="17">
    <source>
        <dbReference type="EMBL" id="QIU93415.1"/>
    </source>
</evidence>
<dbReference type="InterPro" id="IPR005467">
    <property type="entry name" value="His_kinase_dom"/>
</dbReference>
<feature type="modified residue" description="4-aspartylphosphate" evidence="12">
    <location>
        <position position="1153"/>
    </location>
</feature>
<dbReference type="Pfam" id="PF02518">
    <property type="entry name" value="HATPase_c"/>
    <property type="match status" value="1"/>
</dbReference>
<evidence type="ECO:0000256" key="9">
    <source>
        <dbReference type="ARBA" id="ARBA00023015"/>
    </source>
</evidence>
<dbReference type="SUPFAM" id="SSF63829">
    <property type="entry name" value="Calcium-dependent phosphotriesterase"/>
    <property type="match status" value="1"/>
</dbReference>
<dbReference type="Gene3D" id="1.10.10.60">
    <property type="entry name" value="Homeodomain-like"/>
    <property type="match status" value="1"/>
</dbReference>
<dbReference type="FunFam" id="3.30.565.10:FF:000037">
    <property type="entry name" value="Hybrid sensor histidine kinase/response regulator"/>
    <property type="match status" value="1"/>
</dbReference>
<dbReference type="Pfam" id="PF07495">
    <property type="entry name" value="Y_Y_Y"/>
    <property type="match status" value="1"/>
</dbReference>
<dbReference type="SUPFAM" id="SSF50998">
    <property type="entry name" value="Quinoprotein alcohol dehydrogenase-like"/>
    <property type="match status" value="1"/>
</dbReference>
<evidence type="ECO:0000259" key="14">
    <source>
        <dbReference type="PROSITE" id="PS01124"/>
    </source>
</evidence>
<dbReference type="InterPro" id="IPR013783">
    <property type="entry name" value="Ig-like_fold"/>
</dbReference>
<dbReference type="PROSITE" id="PS50110">
    <property type="entry name" value="RESPONSE_REGULATORY"/>
    <property type="match status" value="1"/>
</dbReference>
<dbReference type="PROSITE" id="PS01124">
    <property type="entry name" value="HTH_ARAC_FAMILY_2"/>
    <property type="match status" value="1"/>
</dbReference>
<sequence length="1363" mass="154346">MKRLLTFCLFTIILLLPVFPIPSQSEKQVNSHSFTYQYLTTKEGLSNQRVFSILEDKKGFIWISTRSGVDCFNGRNVKNYNLFGEDIIVDGAGRMIYLTKDSHETLWAYTSAGKVFKYDPISDAFTLEIDVAELTESGILLNDLFIDSSDHFWFGLKNGLFRYDHSRGNIENLLKGKCINSLHFSPANETLYIATTEGLYELNLQNGEVTSTSEAISTLPGFYIQSVFYDSATSLLWIGTFNSGIKVRDIRTGNYLSNESLEQLPHLPYRSIIPYDERTLLLGVDGTGVYAATRDAKSSWSFLNANQEEEGELKGNGIYALCKDNSSNLWIGSYTGGVAYANPKRYFFELTRHEYKNPQSLTNNHVNAILEDDEGDLWYATNQGISVHLTKSGTWKHFLKENVFLTLCNDGAGNVWTGGYGTGVYCLNKYTGIRRHLTTDRPGTLTTNYIYSILKDENKDLWFGGMYGNLVRYTPPQAGKAEEFTSYDITLINSITTVNKDTLALATANGLYLLNKQTGNFKQYFTSPSNADTRSNSFIYSMYFLTPDKVWFGTDGGGINLLDLQTGKAVTYSTADGLPSNYVYSILPDNEGHLWLSTDKGLAYITPSPTPEITNIGFLDGLANEFNFMSYTRLRNGDFIYGSTNGAVRFNPENFTRHLYEAPLLFTSFEVPQKSREKTEEKKIQFNRMLNEGKTIQLKYNENSFLISFISVSYQYQQDIQYSYQLEGFEQTWSAPTGELSIRYTNIPPGDYTFRVKSMSKNGGQQLDEQTIRIHIAQPYWNTALAWLIYIILLAGITYFVWRFFANKMEKKHFSEKIQFFINTAHDIRTPVTLIMAPLGDLSKEEGLTKEGKRYLQIARKNTEKLYNLITQLLDFQKIDTTHLTLQVAEYDLKSYLQEKVLSFQTLCESKQIRMQLLLPDSPVSLWMDKDKADKIFDNLFSNAVKYTSTGGEITIKAEHNDKKITIAVKDNGIGIPRKAQRYIFSNFYRAENAVNSKETGSGIGLLLTRRLMKLHKGHISFSSNEGEGSTFLLTFRKGNRHLARYIVPARIDASIIPATEPVTEVIEPSDLLSDFPDLSDTDLSDTNLPNTDNNNPQTDKSKERIMIVEDNDELRFYLKKTFAPIYSVIDKPDGESALEYLKDKSVELIISDVMMPGIQGDELCRRIKSDFATSHIPVILLTAKTEKDAILEGLESGADDYLTKPFDTEILKTKIKGVLQNRKIMREYFLSHSLSPAPAAATPNEEKENAECAAGLLSPMDKEFLERCTRLVTENLANPDFTINQLCREVALSRTLFYEKLKALTGQAPTEFIKLLRMTEAANLLKQQIPVQEVALLVGFTDAKYFSTAFKKHYGVSPSKFL</sequence>
<keyword evidence="13" id="KW-0812">Transmembrane</keyword>
<name>A0A6H0KJF4_9BACE</name>
<keyword evidence="5" id="KW-0547">Nucleotide-binding</keyword>
<dbReference type="Gene3D" id="2.130.10.10">
    <property type="entry name" value="YVTN repeat-like/Quinoprotein amine dehydrogenase"/>
    <property type="match status" value="2"/>
</dbReference>
<dbReference type="EC" id="2.7.13.3" evidence="2"/>
<evidence type="ECO:0000259" key="15">
    <source>
        <dbReference type="PROSITE" id="PS50109"/>
    </source>
</evidence>
<keyword evidence="11" id="KW-0804">Transcription</keyword>
<accession>A0A6H0KJF4</accession>
<protein>
    <recommendedName>
        <fullName evidence="2">histidine kinase</fullName>
        <ecNumber evidence="2">2.7.13.3</ecNumber>
    </recommendedName>
</protein>
<keyword evidence="7" id="KW-0067">ATP-binding</keyword>
<evidence type="ECO:0000256" key="8">
    <source>
        <dbReference type="ARBA" id="ARBA00023012"/>
    </source>
</evidence>
<dbReference type="Pfam" id="PF07494">
    <property type="entry name" value="Reg_prop"/>
    <property type="match status" value="5"/>
</dbReference>
<dbReference type="InterPro" id="IPR018062">
    <property type="entry name" value="HTH_AraC-typ_CS"/>
</dbReference>
<dbReference type="Gene3D" id="1.10.287.130">
    <property type="match status" value="1"/>
</dbReference>
<gene>
    <name evidence="17" type="ORF">BacF7301_04265</name>
</gene>
<evidence type="ECO:0000256" key="4">
    <source>
        <dbReference type="ARBA" id="ARBA00022679"/>
    </source>
</evidence>
<dbReference type="InterPro" id="IPR018060">
    <property type="entry name" value="HTH_AraC"/>
</dbReference>
<evidence type="ECO:0000256" key="2">
    <source>
        <dbReference type="ARBA" id="ARBA00012438"/>
    </source>
</evidence>
<dbReference type="Gene3D" id="2.60.40.10">
    <property type="entry name" value="Immunoglobulins"/>
    <property type="match status" value="1"/>
</dbReference>
<dbReference type="InterPro" id="IPR001789">
    <property type="entry name" value="Sig_transdc_resp-reg_receiver"/>
</dbReference>
<keyword evidence="10" id="KW-0238">DNA-binding</keyword>
<evidence type="ECO:0000256" key="10">
    <source>
        <dbReference type="ARBA" id="ARBA00023125"/>
    </source>
</evidence>
<feature type="domain" description="HTH araC/xylS-type" evidence="14">
    <location>
        <begin position="1267"/>
        <end position="1363"/>
    </location>
</feature>
<dbReference type="SUPFAM" id="SSF52172">
    <property type="entry name" value="CheY-like"/>
    <property type="match status" value="1"/>
</dbReference>
<evidence type="ECO:0000256" key="13">
    <source>
        <dbReference type="SAM" id="Phobius"/>
    </source>
</evidence>
<dbReference type="InterPro" id="IPR036097">
    <property type="entry name" value="HisK_dim/P_sf"/>
</dbReference>
<dbReference type="PROSITE" id="PS50109">
    <property type="entry name" value="HIS_KIN"/>
    <property type="match status" value="1"/>
</dbReference>
<keyword evidence="9" id="KW-0805">Transcription regulation</keyword>
<dbReference type="SUPFAM" id="SSF47384">
    <property type="entry name" value="Homodimeric domain of signal transducing histidine kinase"/>
    <property type="match status" value="1"/>
</dbReference>
<dbReference type="InterPro" id="IPR036890">
    <property type="entry name" value="HATPase_C_sf"/>
</dbReference>
<dbReference type="InterPro" id="IPR011006">
    <property type="entry name" value="CheY-like_superfamily"/>
</dbReference>
<dbReference type="GO" id="GO:0043565">
    <property type="term" value="F:sequence-specific DNA binding"/>
    <property type="evidence" value="ECO:0007669"/>
    <property type="project" value="InterPro"/>
</dbReference>
<dbReference type="SUPFAM" id="SSF46689">
    <property type="entry name" value="Homeodomain-like"/>
    <property type="match status" value="1"/>
</dbReference>
<dbReference type="PROSITE" id="PS00041">
    <property type="entry name" value="HTH_ARAC_FAMILY_1"/>
    <property type="match status" value="1"/>
</dbReference>
<dbReference type="PANTHER" id="PTHR43547">
    <property type="entry name" value="TWO-COMPONENT HISTIDINE KINASE"/>
    <property type="match status" value="1"/>
</dbReference>
<organism evidence="17 18">
    <name type="scientific">Bacteroides faecium</name>
    <dbReference type="NCBI Taxonomy" id="2715212"/>
    <lineage>
        <taxon>Bacteria</taxon>
        <taxon>Pseudomonadati</taxon>
        <taxon>Bacteroidota</taxon>
        <taxon>Bacteroidia</taxon>
        <taxon>Bacteroidales</taxon>
        <taxon>Bacteroidaceae</taxon>
        <taxon>Bacteroides</taxon>
    </lineage>
</organism>
<keyword evidence="3 12" id="KW-0597">Phosphoprotein</keyword>